<proteinExistence type="predicted"/>
<keyword evidence="2" id="KW-1185">Reference proteome</keyword>
<reference evidence="1 2" key="1">
    <citation type="submission" date="2020-04" db="EMBL/GenBank/DDBJ databases">
        <title>Complete genome of a Psychrophilic, Marine, Gas Vacuolate Bacterium Polaromonas vacuolata KCTC 22033T.</title>
        <authorList>
            <person name="Hwang K."/>
            <person name="Kim K.M."/>
        </authorList>
    </citation>
    <scope>NUCLEOTIDE SEQUENCE [LARGE SCALE GENOMIC DNA]</scope>
    <source>
        <strain evidence="1 2">KCTC 22033</strain>
    </source>
</reference>
<dbReference type="EMBL" id="CP051461">
    <property type="protein sequence ID" value="QJC57665.1"/>
    <property type="molecule type" value="Genomic_DNA"/>
</dbReference>
<accession>A0A6H2HCR6</accession>
<evidence type="ECO:0000313" key="1">
    <source>
        <dbReference type="EMBL" id="QJC57665.1"/>
    </source>
</evidence>
<organism evidence="1 2">
    <name type="scientific">Polaromonas vacuolata</name>
    <dbReference type="NCBI Taxonomy" id="37448"/>
    <lineage>
        <taxon>Bacteria</taxon>
        <taxon>Pseudomonadati</taxon>
        <taxon>Pseudomonadota</taxon>
        <taxon>Betaproteobacteria</taxon>
        <taxon>Burkholderiales</taxon>
        <taxon>Comamonadaceae</taxon>
        <taxon>Polaromonas</taxon>
    </lineage>
</organism>
<sequence length="264" mass="29284">MKMTKAPVYYALAQAQFNPVAAMAKYVDEIQDILRREGYTLFESQEITQLQFAGFAGQVPTKPELMQVTNWIISKSDRTAGFILSSSSLAFHTTHYETRNEFLPELVQGLQAVHKVVSLEHIARLGLRYLDAVIPGEGETVSQYLAGGLQGVSFGAKQRYSMSESVFETETGPLVKSGTLVARIYCATALLGYPPDLIPHGLQPMSRFQINDVASHAVMDADHFVEGTMPIDFEQIKQQMASLHAGIKQSFEATITPHAEEVWR</sequence>
<gene>
    <name evidence="1" type="ORF">HC248_02995</name>
</gene>
<dbReference type="KEGG" id="pvac:HC248_02995"/>
<name>A0A6H2HCR6_9BURK</name>
<dbReference type="InterPro" id="IPR026349">
    <property type="entry name" value="CHP04255"/>
</dbReference>
<evidence type="ECO:0000313" key="2">
    <source>
        <dbReference type="Proteomes" id="UP000502041"/>
    </source>
</evidence>
<dbReference type="Proteomes" id="UP000502041">
    <property type="component" value="Chromosome"/>
</dbReference>
<dbReference type="NCBIfam" id="TIGR04255">
    <property type="entry name" value="sporadTIGR04255"/>
    <property type="match status" value="1"/>
</dbReference>
<dbReference type="AlphaFoldDB" id="A0A6H2HCR6"/>
<evidence type="ECO:0008006" key="3">
    <source>
        <dbReference type="Google" id="ProtNLM"/>
    </source>
</evidence>
<protein>
    <recommendedName>
        <fullName evidence="3">TIGR04255 family protein</fullName>
    </recommendedName>
</protein>